<dbReference type="FunFam" id="2.40.50.140:FF:000047">
    <property type="entry name" value="tyrosine--tRNA ligase, cytoplasmic isoform X2"/>
    <property type="match status" value="1"/>
</dbReference>
<evidence type="ECO:0000256" key="6">
    <source>
        <dbReference type="PROSITE-ProRule" id="PRU00209"/>
    </source>
</evidence>
<dbReference type="InterPro" id="IPR002547">
    <property type="entry name" value="tRNA-bd_dom"/>
</dbReference>
<organism evidence="10 11">
    <name type="scientific">Acanthoscelides obtectus</name>
    <name type="common">Bean weevil</name>
    <name type="synonym">Bruchus obtectus</name>
    <dbReference type="NCBI Taxonomy" id="200917"/>
    <lineage>
        <taxon>Eukaryota</taxon>
        <taxon>Metazoa</taxon>
        <taxon>Ecdysozoa</taxon>
        <taxon>Arthropoda</taxon>
        <taxon>Hexapoda</taxon>
        <taxon>Insecta</taxon>
        <taxon>Pterygota</taxon>
        <taxon>Neoptera</taxon>
        <taxon>Endopterygota</taxon>
        <taxon>Coleoptera</taxon>
        <taxon>Polyphaga</taxon>
        <taxon>Cucujiformia</taxon>
        <taxon>Chrysomeloidea</taxon>
        <taxon>Chrysomelidae</taxon>
        <taxon>Bruchinae</taxon>
        <taxon>Bruchini</taxon>
        <taxon>Acanthoscelides</taxon>
    </lineage>
</organism>
<feature type="coiled-coil region" evidence="7">
    <location>
        <begin position="69"/>
        <end position="129"/>
    </location>
</feature>
<dbReference type="GO" id="GO:0005737">
    <property type="term" value="C:cytoplasm"/>
    <property type="evidence" value="ECO:0007669"/>
    <property type="project" value="UniProtKB-SubCell"/>
</dbReference>
<feature type="region of interest" description="Disordered" evidence="8">
    <location>
        <begin position="130"/>
        <end position="182"/>
    </location>
</feature>
<keyword evidence="7" id="KW-0175">Coiled coil</keyword>
<dbReference type="AlphaFoldDB" id="A0A9P0KYQ9"/>
<evidence type="ECO:0000256" key="7">
    <source>
        <dbReference type="SAM" id="Coils"/>
    </source>
</evidence>
<reference evidence="10" key="1">
    <citation type="submission" date="2022-03" db="EMBL/GenBank/DDBJ databases">
        <authorList>
            <person name="Sayadi A."/>
        </authorList>
    </citation>
    <scope>NUCLEOTIDE SEQUENCE</scope>
</reference>
<evidence type="ECO:0000256" key="1">
    <source>
        <dbReference type="ARBA" id="ARBA00004496"/>
    </source>
</evidence>
<dbReference type="SUPFAM" id="SSF50249">
    <property type="entry name" value="Nucleic acid-binding proteins"/>
    <property type="match status" value="1"/>
</dbReference>
<keyword evidence="3 6" id="KW-0820">tRNA-binding</keyword>
<evidence type="ECO:0000313" key="10">
    <source>
        <dbReference type="EMBL" id="CAH1984253.1"/>
    </source>
</evidence>
<dbReference type="InterPro" id="IPR051270">
    <property type="entry name" value="Tyrosine-tRNA_ligase_regulator"/>
</dbReference>
<dbReference type="InterPro" id="IPR012340">
    <property type="entry name" value="NA-bd_OB-fold"/>
</dbReference>
<gene>
    <name evidence="10" type="ORF">ACAOBT_LOCUS15997</name>
</gene>
<keyword evidence="5" id="KW-0648">Protein biosynthesis</keyword>
<dbReference type="Proteomes" id="UP001152888">
    <property type="component" value="Unassembled WGS sequence"/>
</dbReference>
<dbReference type="Pfam" id="PF01588">
    <property type="entry name" value="tRNA_bind"/>
    <property type="match status" value="1"/>
</dbReference>
<evidence type="ECO:0000256" key="5">
    <source>
        <dbReference type="ARBA" id="ARBA00022917"/>
    </source>
</evidence>
<evidence type="ECO:0000256" key="4">
    <source>
        <dbReference type="ARBA" id="ARBA00022884"/>
    </source>
</evidence>
<dbReference type="EMBL" id="CAKOFQ010006955">
    <property type="protein sequence ID" value="CAH1984253.1"/>
    <property type="molecule type" value="Genomic_DNA"/>
</dbReference>
<dbReference type="PANTHER" id="PTHR11586:SF33">
    <property type="entry name" value="AMINOACYL TRNA SYNTHASE COMPLEX-INTERACTING MULTIFUNCTIONAL PROTEIN 1"/>
    <property type="match status" value="1"/>
</dbReference>
<dbReference type="GO" id="GO:0006412">
    <property type="term" value="P:translation"/>
    <property type="evidence" value="ECO:0007669"/>
    <property type="project" value="UniProtKB-KW"/>
</dbReference>
<dbReference type="GO" id="GO:0000049">
    <property type="term" value="F:tRNA binding"/>
    <property type="evidence" value="ECO:0007669"/>
    <property type="project" value="UniProtKB-UniRule"/>
</dbReference>
<feature type="domain" description="TRNA-binding" evidence="9">
    <location>
        <begin position="188"/>
        <end position="289"/>
    </location>
</feature>
<accession>A0A9P0KYQ9</accession>
<dbReference type="Gene3D" id="2.40.50.140">
    <property type="entry name" value="Nucleic acid-binding proteins"/>
    <property type="match status" value="1"/>
</dbReference>
<keyword evidence="11" id="KW-1185">Reference proteome</keyword>
<evidence type="ECO:0000259" key="9">
    <source>
        <dbReference type="PROSITE" id="PS50886"/>
    </source>
</evidence>
<dbReference type="PANTHER" id="PTHR11586">
    <property type="entry name" value="TRNA-AMINOACYLATION COFACTOR ARC1 FAMILY MEMBER"/>
    <property type="match status" value="1"/>
</dbReference>
<comment type="subcellular location">
    <subcellularLocation>
        <location evidence="1">Cytoplasm</location>
    </subcellularLocation>
</comment>
<keyword evidence="2" id="KW-0963">Cytoplasm</keyword>
<dbReference type="OrthoDB" id="197206at2759"/>
<proteinExistence type="predicted"/>
<evidence type="ECO:0000256" key="2">
    <source>
        <dbReference type="ARBA" id="ARBA00022490"/>
    </source>
</evidence>
<dbReference type="PROSITE" id="PS50886">
    <property type="entry name" value="TRBD"/>
    <property type="match status" value="1"/>
</dbReference>
<protein>
    <recommendedName>
        <fullName evidence="9">tRNA-binding domain-containing protein</fullName>
    </recommendedName>
</protein>
<feature type="compositionally biased region" description="Basic and acidic residues" evidence="8">
    <location>
        <begin position="140"/>
        <end position="182"/>
    </location>
</feature>
<comment type="caution">
    <text evidence="10">The sequence shown here is derived from an EMBL/GenBank/DDBJ whole genome shotgun (WGS) entry which is preliminary data.</text>
</comment>
<evidence type="ECO:0000256" key="3">
    <source>
        <dbReference type="ARBA" id="ARBA00022555"/>
    </source>
</evidence>
<keyword evidence="4 6" id="KW-0694">RNA-binding</keyword>
<name>A0A9P0KYQ9_ACAOB</name>
<evidence type="ECO:0000256" key="8">
    <source>
        <dbReference type="SAM" id="MobiDB-lite"/>
    </source>
</evidence>
<sequence length="350" mass="39297">MMITRSLEAHASTTGASCCQSSDIDSSIERLEKIMINASLRSLNIYQNILNKIYRSARVLLKMPPQSALEQVKQNTKNAKQTIEELKNELRVINERYNALLAEQLRTENAALQLAVEQAKEKLIKLETQNGKKQIPVPNRNHETEQDVPEKVVDQAEPPKQHQPKEAKEKKERKEKKEKEVPVEAPVNVGRLDLKIGKIVEAKRHPDADSLYLLQIECGEERPRTVCSGLVKYVPIEELQDRVVILLCNLKPVKMRGVTSEAMVMCASSENGVEVLIPPPNSTPGEPVICKGYEGTPDRPFMNPKKKIFETVAPDLHTNDKLEACYKDSPFEVSGKGYCVAKTLKNVAVK</sequence>
<dbReference type="CDD" id="cd02799">
    <property type="entry name" value="tRNA_bind_EMAP-II_like"/>
    <property type="match status" value="1"/>
</dbReference>
<evidence type="ECO:0000313" key="11">
    <source>
        <dbReference type="Proteomes" id="UP001152888"/>
    </source>
</evidence>